<dbReference type="NCBIfam" id="NF004636">
    <property type="entry name" value="PRK05985.1"/>
    <property type="match status" value="1"/>
</dbReference>
<dbReference type="SUPFAM" id="SSF51556">
    <property type="entry name" value="Metallo-dependent hydrolases"/>
    <property type="match status" value="1"/>
</dbReference>
<dbReference type="RefSeq" id="WP_092115055.1">
    <property type="nucleotide sequence ID" value="NZ_FNTH01000001.1"/>
</dbReference>
<evidence type="ECO:0000313" key="4">
    <source>
        <dbReference type="EMBL" id="SEC35495.1"/>
    </source>
</evidence>
<dbReference type="Gene3D" id="2.30.40.10">
    <property type="entry name" value="Urease, subunit C, domain 1"/>
    <property type="match status" value="1"/>
</dbReference>
<reference evidence="4 5" key="1">
    <citation type="submission" date="2016-10" db="EMBL/GenBank/DDBJ databases">
        <authorList>
            <person name="de Groot N.N."/>
        </authorList>
    </citation>
    <scope>NUCLEOTIDE SEQUENCE [LARGE SCALE GENOMIC DNA]</scope>
    <source>
        <strain evidence="4 5">MT12</strain>
    </source>
</reference>
<dbReference type="FunFam" id="3.20.20.140:FF:000019">
    <property type="entry name" value="Cytosine deaminase"/>
    <property type="match status" value="1"/>
</dbReference>
<dbReference type="Proteomes" id="UP000198992">
    <property type="component" value="Unassembled WGS sequence"/>
</dbReference>
<dbReference type="InterPro" id="IPR011059">
    <property type="entry name" value="Metal-dep_hydrolase_composite"/>
</dbReference>
<dbReference type="InterPro" id="IPR013108">
    <property type="entry name" value="Amidohydro_3"/>
</dbReference>
<dbReference type="OrthoDB" id="9815027at2"/>
<dbReference type="SUPFAM" id="SSF51338">
    <property type="entry name" value="Composite domain of metallo-dependent hydrolases"/>
    <property type="match status" value="1"/>
</dbReference>
<dbReference type="CDD" id="cd01293">
    <property type="entry name" value="Bact_CD"/>
    <property type="match status" value="1"/>
</dbReference>
<name>A0A1H4RU49_9BRAD</name>
<feature type="domain" description="Amidohydrolase 3" evidence="3">
    <location>
        <begin position="46"/>
        <end position="392"/>
    </location>
</feature>
<dbReference type="EMBL" id="FNTH01000001">
    <property type="protein sequence ID" value="SEC35495.1"/>
    <property type="molecule type" value="Genomic_DNA"/>
</dbReference>
<protein>
    <submittedName>
        <fullName evidence="4">Cytosine deaminase</fullName>
    </submittedName>
</protein>
<dbReference type="GO" id="GO:0019239">
    <property type="term" value="F:deaminase activity"/>
    <property type="evidence" value="ECO:0007669"/>
    <property type="project" value="UniProtKB-ARBA"/>
</dbReference>
<sequence>MTAIDTLFQNARLTDGQLVEIAVRGGKIVAIASSPQSYGAVGERRDLGRRLVLPGMVEGHIHLDKCFIGDDWKPHRPCTAGFSVRERVKFEKEALAGAKPIAVRAAALIDLCVSQGTTHMRSHVDVDAEVGLRHFEPIAAAREAHREKLSIQIVAFPQSGILTSPGTAQLLEEAVRAGADLVGGLDPAGHDGDVAGHLDVVFGIAERHGVGIDIHLHDGGLQGISEIEEIARRTKASGLGGKVTISHAYALGEVASDVAQRTAQQLAEAGVAILTNAPGAHAFPPVLLLRDAGVTVFSGNDNIRDSWWPYGDGDLLERAMMVGYRSGFNTDDQLAAAFDMVTTNAARALGLKDYGLTVGGTADFVVLDARHVQEAVVARPKPRNVYKAGRLVAHAGAMVAAGARKQ</sequence>
<proteinExistence type="predicted"/>
<dbReference type="PANTHER" id="PTHR32027">
    <property type="entry name" value="CYTOSINE DEAMINASE"/>
    <property type="match status" value="1"/>
</dbReference>
<evidence type="ECO:0000259" key="3">
    <source>
        <dbReference type="Pfam" id="PF07969"/>
    </source>
</evidence>
<dbReference type="Pfam" id="PF07969">
    <property type="entry name" value="Amidohydro_3"/>
    <property type="match status" value="1"/>
</dbReference>
<dbReference type="InterPro" id="IPR052349">
    <property type="entry name" value="Metallo-hydrolase_Enzymes"/>
</dbReference>
<keyword evidence="2" id="KW-0378">Hydrolase</keyword>
<dbReference type="GO" id="GO:0016814">
    <property type="term" value="F:hydrolase activity, acting on carbon-nitrogen (but not peptide) bonds, in cyclic amidines"/>
    <property type="evidence" value="ECO:0007669"/>
    <property type="project" value="TreeGrafter"/>
</dbReference>
<dbReference type="InterPro" id="IPR032466">
    <property type="entry name" value="Metal_Hydrolase"/>
</dbReference>
<organism evidence="4 5">
    <name type="scientific">Bradyrhizobium erythrophlei</name>
    <dbReference type="NCBI Taxonomy" id="1437360"/>
    <lineage>
        <taxon>Bacteria</taxon>
        <taxon>Pseudomonadati</taxon>
        <taxon>Pseudomonadota</taxon>
        <taxon>Alphaproteobacteria</taxon>
        <taxon>Hyphomicrobiales</taxon>
        <taxon>Nitrobacteraceae</taxon>
        <taxon>Bradyrhizobium</taxon>
    </lineage>
</organism>
<accession>A0A1H4RU49</accession>
<dbReference type="Gene3D" id="3.20.20.140">
    <property type="entry name" value="Metal-dependent hydrolases"/>
    <property type="match status" value="1"/>
</dbReference>
<dbReference type="AlphaFoldDB" id="A0A1H4RU49"/>
<evidence type="ECO:0000313" key="5">
    <source>
        <dbReference type="Proteomes" id="UP000198992"/>
    </source>
</evidence>
<keyword evidence="1" id="KW-0479">Metal-binding</keyword>
<evidence type="ECO:0000256" key="2">
    <source>
        <dbReference type="ARBA" id="ARBA00022801"/>
    </source>
</evidence>
<evidence type="ECO:0000256" key="1">
    <source>
        <dbReference type="ARBA" id="ARBA00022723"/>
    </source>
</evidence>
<dbReference type="PANTHER" id="PTHR32027:SF9">
    <property type="entry name" value="BLL3847 PROTEIN"/>
    <property type="match status" value="1"/>
</dbReference>
<dbReference type="GO" id="GO:0046872">
    <property type="term" value="F:metal ion binding"/>
    <property type="evidence" value="ECO:0007669"/>
    <property type="project" value="UniProtKB-KW"/>
</dbReference>
<gene>
    <name evidence="4" type="ORF">SAMN05444164_1634</name>
</gene>